<dbReference type="AlphaFoldDB" id="A0A6N2UD01"/>
<sequence>MHLETQIFPVHSSNPTFVKFSIMDKIRQRLSDLGYAIYDAPAPVGSYVQCVRTGNLLHLSGGISVNGEDKYFGKVGQDLTVEEGQAAARAAVLNRLAVIVQAVGSLEKVSRIVAVNGFVNAGPDFYDHPKVLNGASDLLVEAFGEIGRHSRTAVGVSALPLNVAVEISMVVEVCG</sequence>
<reference evidence="2" key="1">
    <citation type="submission" date="2019-11" db="EMBL/GenBank/DDBJ databases">
        <authorList>
            <person name="Feng L."/>
        </authorList>
    </citation>
    <scope>NUCLEOTIDE SEQUENCE</scope>
    <source>
        <strain evidence="2">AMuciniphilaLFYP55</strain>
    </source>
</reference>
<feature type="domain" description="Endoribonuclease L-PSP/chorismate mutase-like" evidence="1">
    <location>
        <begin position="29"/>
        <end position="169"/>
    </location>
</feature>
<dbReference type="CDD" id="cd02199">
    <property type="entry name" value="YjgF_YER057c_UK114_like_1"/>
    <property type="match status" value="1"/>
</dbReference>
<gene>
    <name evidence="2" type="ORF">AMLFYP55_00837</name>
</gene>
<dbReference type="PANTHER" id="PTHR43760:SF1">
    <property type="entry name" value="ENDORIBONUCLEASE L-PSP_CHORISMATE MUTASE-LIKE DOMAIN-CONTAINING PROTEIN"/>
    <property type="match status" value="1"/>
</dbReference>
<dbReference type="InterPro" id="IPR035959">
    <property type="entry name" value="RutC-like_sf"/>
</dbReference>
<evidence type="ECO:0000259" key="1">
    <source>
        <dbReference type="Pfam" id="PF14588"/>
    </source>
</evidence>
<dbReference type="SUPFAM" id="SSF55298">
    <property type="entry name" value="YjgF-like"/>
    <property type="match status" value="1"/>
</dbReference>
<dbReference type="InterPro" id="IPR013813">
    <property type="entry name" value="Endoribo_LPSP/chorism_mut-like"/>
</dbReference>
<dbReference type="EMBL" id="CACRSS010000016">
    <property type="protein sequence ID" value="VYT15287.1"/>
    <property type="molecule type" value="Genomic_DNA"/>
</dbReference>
<proteinExistence type="predicted"/>
<organism evidence="2">
    <name type="scientific">Akkermansia muciniphila</name>
    <dbReference type="NCBI Taxonomy" id="239935"/>
    <lineage>
        <taxon>Bacteria</taxon>
        <taxon>Pseudomonadati</taxon>
        <taxon>Verrucomicrobiota</taxon>
        <taxon>Verrucomicrobiia</taxon>
        <taxon>Verrucomicrobiales</taxon>
        <taxon>Akkermansiaceae</taxon>
        <taxon>Akkermansia</taxon>
    </lineage>
</organism>
<accession>A0A6N2UD01</accession>
<protein>
    <submittedName>
        <fullName evidence="2">Endoribonuclease L-PSP</fullName>
    </submittedName>
</protein>
<evidence type="ECO:0000313" key="2">
    <source>
        <dbReference type="EMBL" id="VYT15287.1"/>
    </source>
</evidence>
<name>A0A6N2UD01_9BACT</name>
<dbReference type="Gene3D" id="3.30.1330.40">
    <property type="entry name" value="RutC-like"/>
    <property type="match status" value="1"/>
</dbReference>
<dbReference type="Pfam" id="PF14588">
    <property type="entry name" value="YjgF_endoribonc"/>
    <property type="match status" value="1"/>
</dbReference>
<dbReference type="PANTHER" id="PTHR43760">
    <property type="entry name" value="ENDORIBONUCLEASE-RELATED"/>
    <property type="match status" value="1"/>
</dbReference>